<dbReference type="GO" id="GO:0004497">
    <property type="term" value="F:monooxygenase activity"/>
    <property type="evidence" value="ECO:0007669"/>
    <property type="project" value="UniProtKB-KW"/>
</dbReference>
<comment type="caution">
    <text evidence="6">The sequence shown here is derived from an EMBL/GenBank/DDBJ whole genome shotgun (WGS) entry which is preliminary data.</text>
</comment>
<evidence type="ECO:0000256" key="3">
    <source>
        <dbReference type="ARBA" id="ARBA00023002"/>
    </source>
</evidence>
<dbReference type="GO" id="GO:0016705">
    <property type="term" value="F:oxidoreductase activity, acting on paired donors, with incorporation or reduction of molecular oxygen"/>
    <property type="evidence" value="ECO:0007669"/>
    <property type="project" value="InterPro"/>
</dbReference>
<accession>A0A6L9UK50</accession>
<evidence type="ECO:0000256" key="2">
    <source>
        <dbReference type="ARBA" id="ARBA00022643"/>
    </source>
</evidence>
<keyword evidence="3" id="KW-0560">Oxidoreductase</keyword>
<dbReference type="InterPro" id="IPR011251">
    <property type="entry name" value="Luciferase-like_dom"/>
</dbReference>
<dbReference type="Proteomes" id="UP000483035">
    <property type="component" value="Unassembled WGS sequence"/>
</dbReference>
<proteinExistence type="predicted"/>
<dbReference type="PANTHER" id="PTHR30011">
    <property type="entry name" value="ALKANESULFONATE MONOOXYGENASE-RELATED"/>
    <property type="match status" value="1"/>
</dbReference>
<evidence type="ECO:0000256" key="1">
    <source>
        <dbReference type="ARBA" id="ARBA00022630"/>
    </source>
</evidence>
<dbReference type="SUPFAM" id="SSF51679">
    <property type="entry name" value="Bacterial luciferase-like"/>
    <property type="match status" value="1"/>
</dbReference>
<sequence>MTKTTTHADYTKVRSFDYHGKYFRSRGPLNVSRSPQGRPVFCQAGNSPPGRAFGARHADTLIAAMAGDDPIAAAKEFRDDIRRRMIENGRNPDDCKVLFPILPVLADT</sequence>
<dbReference type="InterPro" id="IPR036661">
    <property type="entry name" value="Luciferase-like_sf"/>
</dbReference>
<keyword evidence="1" id="KW-0285">Flavoprotein</keyword>
<dbReference type="Gene3D" id="3.20.20.30">
    <property type="entry name" value="Luciferase-like domain"/>
    <property type="match status" value="1"/>
</dbReference>
<organism evidence="6 7">
    <name type="scientific">Rhizobium lusitanum</name>
    <dbReference type="NCBI Taxonomy" id="293958"/>
    <lineage>
        <taxon>Bacteria</taxon>
        <taxon>Pseudomonadati</taxon>
        <taxon>Pseudomonadota</taxon>
        <taxon>Alphaproteobacteria</taxon>
        <taxon>Hyphomicrobiales</taxon>
        <taxon>Rhizobiaceae</taxon>
        <taxon>Rhizobium/Agrobacterium group</taxon>
        <taxon>Rhizobium</taxon>
    </lineage>
</organism>
<dbReference type="EMBL" id="WUEY01000031">
    <property type="protein sequence ID" value="NEI74476.1"/>
    <property type="molecule type" value="Genomic_DNA"/>
</dbReference>
<dbReference type="AlphaFoldDB" id="A0A6L9UK50"/>
<dbReference type="Pfam" id="PF00296">
    <property type="entry name" value="Bac_luciferase"/>
    <property type="match status" value="1"/>
</dbReference>
<keyword evidence="2" id="KW-0288">FMN</keyword>
<keyword evidence="4" id="KW-0503">Monooxygenase</keyword>
<evidence type="ECO:0000313" key="6">
    <source>
        <dbReference type="EMBL" id="NEI74476.1"/>
    </source>
</evidence>
<dbReference type="PANTHER" id="PTHR30011:SF16">
    <property type="entry name" value="C2H2 FINGER DOMAIN TRANSCRIPTION FACTOR (EUROFUNG)-RELATED"/>
    <property type="match status" value="1"/>
</dbReference>
<evidence type="ECO:0000259" key="5">
    <source>
        <dbReference type="Pfam" id="PF00296"/>
    </source>
</evidence>
<feature type="domain" description="Luciferase-like" evidence="5">
    <location>
        <begin position="14"/>
        <end position="108"/>
    </location>
</feature>
<dbReference type="InterPro" id="IPR051260">
    <property type="entry name" value="Diverse_substr_monoxygenases"/>
</dbReference>
<gene>
    <name evidence="6" type="ORF">GR212_33550</name>
</gene>
<evidence type="ECO:0000256" key="4">
    <source>
        <dbReference type="ARBA" id="ARBA00023033"/>
    </source>
</evidence>
<evidence type="ECO:0000313" key="7">
    <source>
        <dbReference type="Proteomes" id="UP000483035"/>
    </source>
</evidence>
<dbReference type="RefSeq" id="WP_163993778.1">
    <property type="nucleotide sequence ID" value="NZ_WUEY01000031.1"/>
</dbReference>
<name>A0A6L9UK50_9HYPH</name>
<protein>
    <submittedName>
        <fullName evidence="6">LLM class flavin-dependent oxidoreductase</fullName>
    </submittedName>
</protein>
<reference evidence="6 7" key="1">
    <citation type="submission" date="2019-12" db="EMBL/GenBank/DDBJ databases">
        <title>Rhizobium genotypes associated with high levels of biological nitrogen fixation by grain legumes in a temperate-maritime cropping system.</title>
        <authorList>
            <person name="Maluk M."/>
            <person name="Francesc Ferrando Molina F."/>
            <person name="Lopez Del Egido L."/>
            <person name="Lafos M."/>
            <person name="Langarica-Fuentes A."/>
            <person name="Gebre Yohannes G."/>
            <person name="Young M.W."/>
            <person name="Martin P."/>
            <person name="Gantlett R."/>
            <person name="Kenicer G."/>
            <person name="Hawes C."/>
            <person name="Begg G.S."/>
            <person name="Quilliam R.S."/>
            <person name="Squire G.R."/>
            <person name="Poole P.S."/>
            <person name="Young P.W."/>
            <person name="Iannetta P.M."/>
            <person name="James E.K."/>
        </authorList>
    </citation>
    <scope>NUCLEOTIDE SEQUENCE [LARGE SCALE GENOMIC DNA]</scope>
    <source>
        <strain evidence="6 7">JHI1118</strain>
    </source>
</reference>